<feature type="transmembrane region" description="Helical" evidence="1">
    <location>
        <begin position="20"/>
        <end position="41"/>
    </location>
</feature>
<dbReference type="AlphaFoldDB" id="A0A1N6IEZ8"/>
<organism evidence="2 3">
    <name type="scientific">Vannielia litorea</name>
    <dbReference type="NCBI Taxonomy" id="1217970"/>
    <lineage>
        <taxon>Bacteria</taxon>
        <taxon>Pseudomonadati</taxon>
        <taxon>Pseudomonadota</taxon>
        <taxon>Alphaproteobacteria</taxon>
        <taxon>Rhodobacterales</taxon>
        <taxon>Paracoccaceae</taxon>
        <taxon>Vannielia</taxon>
    </lineage>
</organism>
<evidence type="ECO:0000256" key="1">
    <source>
        <dbReference type="SAM" id="Phobius"/>
    </source>
</evidence>
<feature type="transmembrane region" description="Helical" evidence="1">
    <location>
        <begin position="53"/>
        <end position="73"/>
    </location>
</feature>
<dbReference type="STRING" id="1217970.SAMN05444002_3786"/>
<evidence type="ECO:0000313" key="3">
    <source>
        <dbReference type="Proteomes" id="UP000184932"/>
    </source>
</evidence>
<dbReference type="RefSeq" id="WP_074257942.1">
    <property type="nucleotide sequence ID" value="NZ_FSRL01000002.1"/>
</dbReference>
<reference evidence="3" key="1">
    <citation type="submission" date="2016-11" db="EMBL/GenBank/DDBJ databases">
        <authorList>
            <person name="Varghese N."/>
            <person name="Submissions S."/>
        </authorList>
    </citation>
    <scope>NUCLEOTIDE SEQUENCE [LARGE SCALE GENOMIC DNA]</scope>
    <source>
        <strain evidence="3">DSM 29440</strain>
    </source>
</reference>
<keyword evidence="1" id="KW-0812">Transmembrane</keyword>
<name>A0A1N6IEZ8_9RHOB</name>
<keyword evidence="3" id="KW-1185">Reference proteome</keyword>
<dbReference type="EMBL" id="FSRL01000002">
    <property type="protein sequence ID" value="SIO30539.1"/>
    <property type="molecule type" value="Genomic_DNA"/>
</dbReference>
<sequence length="164" mass="17925">MTGGPGVPRATPLVANRTPAVLWVFLAVWVGMLCMATWVTVRDGSPEGYPPELFRALLGLFWLAGLCMVAYSANAPCFFAAVTADGRLRLTWRYPHRRRRQAYEATELTLPEVQEGTDNDGDACFRAVLLLPDGAEFVLAEGHAREACEAARSRVLAAFPSLGR</sequence>
<dbReference type="OrthoDB" id="8359914at2"/>
<dbReference type="Proteomes" id="UP000184932">
    <property type="component" value="Unassembled WGS sequence"/>
</dbReference>
<protein>
    <submittedName>
        <fullName evidence="2">Uncharacterized protein</fullName>
    </submittedName>
</protein>
<proteinExistence type="predicted"/>
<keyword evidence="1" id="KW-1133">Transmembrane helix</keyword>
<gene>
    <name evidence="2" type="ORF">SAMN05444002_3786</name>
</gene>
<evidence type="ECO:0000313" key="2">
    <source>
        <dbReference type="EMBL" id="SIO30539.1"/>
    </source>
</evidence>
<keyword evidence="1" id="KW-0472">Membrane</keyword>
<accession>A0A1N6IEZ8</accession>